<feature type="transmembrane region" description="Helical" evidence="14">
    <location>
        <begin position="226"/>
        <end position="258"/>
    </location>
</feature>
<dbReference type="InterPro" id="IPR000644">
    <property type="entry name" value="CBS_dom"/>
</dbReference>
<feature type="binding site" evidence="16">
    <location>
        <position position="101"/>
    </location>
    <ligand>
        <name>Zn(2+)</name>
        <dbReference type="ChEBI" id="CHEBI:29105"/>
        <note>catalytic</note>
    </ligand>
</feature>
<dbReference type="CDD" id="cd06164">
    <property type="entry name" value="S2P-M50_SpoIVFB_CBS"/>
    <property type="match status" value="1"/>
</dbReference>
<organism evidence="19 20">
    <name type="scientific">Microcystis aeruginosa Ma_MB_F_20061100_S20D</name>
    <dbReference type="NCBI Taxonomy" id="2486253"/>
    <lineage>
        <taxon>Bacteria</taxon>
        <taxon>Bacillati</taxon>
        <taxon>Cyanobacteriota</taxon>
        <taxon>Cyanophyceae</taxon>
        <taxon>Oscillatoriophycideae</taxon>
        <taxon>Chroococcales</taxon>
        <taxon>Microcystaceae</taxon>
        <taxon>Microcystis</taxon>
    </lineage>
</organism>
<keyword evidence="9 14" id="KW-0862">Zinc</keyword>
<evidence type="ECO:0000256" key="17">
    <source>
        <dbReference type="PROSITE-ProRule" id="PRU00703"/>
    </source>
</evidence>
<keyword evidence="11 14" id="KW-0482">Metalloprotease</keyword>
<feature type="transmembrane region" description="Helical" evidence="14">
    <location>
        <begin position="81"/>
        <end position="100"/>
    </location>
</feature>
<reference evidence="19 20" key="1">
    <citation type="submission" date="2019-01" db="EMBL/GenBank/DDBJ databases">
        <title>Coherence of Microcystis species and biogeography revealed through population genomics.</title>
        <authorList>
            <person name="Perez-Carrascal O.M."/>
            <person name="Terrat Y."/>
            <person name="Giani A."/>
            <person name="Fortin N."/>
            <person name="Tromas N."/>
            <person name="Shapiro B.J."/>
        </authorList>
    </citation>
    <scope>NUCLEOTIDE SEQUENCE [LARGE SCALE GENOMIC DNA]</scope>
    <source>
        <strain evidence="19">Ma_MB_F_20061100_S20D</strain>
    </source>
</reference>
<protein>
    <recommendedName>
        <fullName evidence="14">Zinc metalloprotease</fullName>
    </recommendedName>
</protein>
<evidence type="ECO:0000256" key="2">
    <source>
        <dbReference type="ARBA" id="ARBA00007931"/>
    </source>
</evidence>
<dbReference type="SMART" id="SM00116">
    <property type="entry name" value="CBS"/>
    <property type="match status" value="2"/>
</dbReference>
<comment type="subcellular location">
    <subcellularLocation>
        <location evidence="1 14">Cell membrane</location>
        <topology evidence="1 14">Multi-pass membrane protein</topology>
    </subcellularLocation>
</comment>
<dbReference type="Proteomes" id="UP000315113">
    <property type="component" value="Unassembled WGS sequence"/>
</dbReference>
<keyword evidence="4 14" id="KW-0645">Protease</keyword>
<feature type="binding site" evidence="16">
    <location>
        <position position="197"/>
    </location>
    <ligand>
        <name>Zn(2+)</name>
        <dbReference type="ChEBI" id="CHEBI:29105"/>
        <note>catalytic</note>
    </ligand>
</feature>
<feature type="domain" description="CBS" evidence="18">
    <location>
        <begin position="349"/>
        <end position="406"/>
    </location>
</feature>
<evidence type="ECO:0000256" key="13">
    <source>
        <dbReference type="ARBA" id="ARBA00023136"/>
    </source>
</evidence>
<dbReference type="GO" id="GO:0008237">
    <property type="term" value="F:metallopeptidase activity"/>
    <property type="evidence" value="ECO:0007669"/>
    <property type="project" value="UniProtKB-UniRule"/>
</dbReference>
<feature type="binding site" evidence="16">
    <location>
        <position position="105"/>
    </location>
    <ligand>
        <name>Zn(2+)</name>
        <dbReference type="ChEBI" id="CHEBI:29105"/>
        <note>catalytic</note>
    </ligand>
</feature>
<name>A0A552EG50_MICAE</name>
<dbReference type="InterPro" id="IPR008915">
    <property type="entry name" value="Peptidase_M50"/>
</dbReference>
<dbReference type="GO" id="GO:0046872">
    <property type="term" value="F:metal ion binding"/>
    <property type="evidence" value="ECO:0007669"/>
    <property type="project" value="UniProtKB-UniRule"/>
</dbReference>
<evidence type="ECO:0000313" key="20">
    <source>
        <dbReference type="Proteomes" id="UP000315113"/>
    </source>
</evidence>
<dbReference type="PIRSF" id="PIRSF006404">
    <property type="entry name" value="UCP006404_Pept_M50_CBS"/>
    <property type="match status" value="1"/>
</dbReference>
<evidence type="ECO:0000256" key="4">
    <source>
        <dbReference type="ARBA" id="ARBA00022670"/>
    </source>
</evidence>
<gene>
    <name evidence="19" type="ORF">EWV78_15285</name>
</gene>
<evidence type="ECO:0000256" key="11">
    <source>
        <dbReference type="ARBA" id="ARBA00023049"/>
    </source>
</evidence>
<evidence type="ECO:0000256" key="12">
    <source>
        <dbReference type="ARBA" id="ARBA00023122"/>
    </source>
</evidence>
<dbReference type="Pfam" id="PF00571">
    <property type="entry name" value="CBS"/>
    <property type="match status" value="2"/>
</dbReference>
<keyword evidence="7" id="KW-0677">Repeat</keyword>
<evidence type="ECO:0000256" key="10">
    <source>
        <dbReference type="ARBA" id="ARBA00022989"/>
    </source>
</evidence>
<keyword evidence="10 14" id="KW-1133">Transmembrane helix</keyword>
<dbReference type="SUPFAM" id="SSF54631">
    <property type="entry name" value="CBS-domain pair"/>
    <property type="match status" value="1"/>
</dbReference>
<feature type="active site" evidence="15">
    <location>
        <position position="102"/>
    </location>
</feature>
<evidence type="ECO:0000256" key="14">
    <source>
        <dbReference type="PIRNR" id="PIRNR006404"/>
    </source>
</evidence>
<dbReference type="PANTHER" id="PTHR39188:SF3">
    <property type="entry name" value="STAGE IV SPORULATION PROTEIN FB"/>
    <property type="match status" value="1"/>
</dbReference>
<comment type="caution">
    <text evidence="19">The sequence shown here is derived from an EMBL/GenBank/DDBJ whole genome shotgun (WGS) entry which is preliminary data.</text>
</comment>
<sequence>MPGRFSFLLQLLTEVNGAIDNLIFLALVPHNWRRYKMNGNIRVGNLFGIPFYINPSWFFVLGLITLTYGGDLSQFPQLTGIMPWLLGFLAAILLFASVVAHELGHSFVAIAQGIEVKSITLFLFGGLATLGRESKTPLEAFLVAIAGPLVSLLLFGIFLIIRLNISLNAPMAAILSLLAYINLALGLFNLIPGLPLDGGNILKAIVWQVTGNPNKGVLFASRFGQFFGWLAIVIGALSILGISQFGSFWTLLIGIFLLQNAGFSAQSAKVQDFLSRYSAKDVISPNSPVVPINLTLREFANNYVIGKQQWSKFLVTDSEGKLLGVINVEELKTIPTSQWTEANIGRLLQTSESLKLVLSNTSLLDVVKILEGENLSQVTVVEENGTVLGLIEKASILTFLAQETQSQTA</sequence>
<dbReference type="PANTHER" id="PTHR39188">
    <property type="entry name" value="MEMBRANE-ASSOCIATED ZINC METALLOPROTEASE M50B"/>
    <property type="match status" value="1"/>
</dbReference>
<keyword evidence="13 14" id="KW-0472">Membrane</keyword>
<dbReference type="GO" id="GO:0005886">
    <property type="term" value="C:plasma membrane"/>
    <property type="evidence" value="ECO:0007669"/>
    <property type="project" value="UniProtKB-SubCell"/>
</dbReference>
<proteinExistence type="inferred from homology"/>
<accession>A0A552EG50</accession>
<keyword evidence="8 14" id="KW-0378">Hydrolase</keyword>
<feature type="transmembrane region" description="Helical" evidence="14">
    <location>
        <begin position="173"/>
        <end position="191"/>
    </location>
</feature>
<comment type="cofactor">
    <cofactor evidence="14 16">
        <name>Zn(2+)</name>
        <dbReference type="ChEBI" id="CHEBI:29105"/>
    </cofactor>
    <text evidence="14 16">Binds 1 zinc ion per subunit.</text>
</comment>
<feature type="transmembrane region" description="Helical" evidence="14">
    <location>
        <begin position="49"/>
        <end position="69"/>
    </location>
</feature>
<dbReference type="InterPro" id="IPR046342">
    <property type="entry name" value="CBS_dom_sf"/>
</dbReference>
<evidence type="ECO:0000256" key="16">
    <source>
        <dbReference type="PIRSR" id="PIRSR006404-2"/>
    </source>
</evidence>
<evidence type="ECO:0000256" key="6">
    <source>
        <dbReference type="ARBA" id="ARBA00022723"/>
    </source>
</evidence>
<dbReference type="AlphaFoldDB" id="A0A552EG50"/>
<evidence type="ECO:0000256" key="15">
    <source>
        <dbReference type="PIRSR" id="PIRSR006404-1"/>
    </source>
</evidence>
<dbReference type="CDD" id="cd04639">
    <property type="entry name" value="CBS_pair_peptidase_M50"/>
    <property type="match status" value="1"/>
</dbReference>
<dbReference type="Gene3D" id="3.10.580.10">
    <property type="entry name" value="CBS-domain"/>
    <property type="match status" value="1"/>
</dbReference>
<evidence type="ECO:0000313" key="19">
    <source>
        <dbReference type="EMBL" id="TRU33468.1"/>
    </source>
</evidence>
<feature type="transmembrane region" description="Helical" evidence="14">
    <location>
        <begin position="140"/>
        <end position="161"/>
    </location>
</feature>
<keyword evidence="6 14" id="KW-0479">Metal-binding</keyword>
<dbReference type="GO" id="GO:0006508">
    <property type="term" value="P:proteolysis"/>
    <property type="evidence" value="ECO:0007669"/>
    <property type="project" value="UniProtKB-KW"/>
</dbReference>
<evidence type="ECO:0000256" key="1">
    <source>
        <dbReference type="ARBA" id="ARBA00004651"/>
    </source>
</evidence>
<evidence type="ECO:0000256" key="5">
    <source>
        <dbReference type="ARBA" id="ARBA00022692"/>
    </source>
</evidence>
<evidence type="ECO:0000256" key="8">
    <source>
        <dbReference type="ARBA" id="ARBA00022801"/>
    </source>
</evidence>
<keyword evidence="5 14" id="KW-0812">Transmembrane</keyword>
<evidence type="ECO:0000259" key="18">
    <source>
        <dbReference type="PROSITE" id="PS51371"/>
    </source>
</evidence>
<evidence type="ECO:0000256" key="9">
    <source>
        <dbReference type="ARBA" id="ARBA00022833"/>
    </source>
</evidence>
<evidence type="ECO:0000256" key="3">
    <source>
        <dbReference type="ARBA" id="ARBA00022475"/>
    </source>
</evidence>
<dbReference type="PROSITE" id="PS51371">
    <property type="entry name" value="CBS"/>
    <property type="match status" value="1"/>
</dbReference>
<evidence type="ECO:0000256" key="7">
    <source>
        <dbReference type="ARBA" id="ARBA00022737"/>
    </source>
</evidence>
<feature type="transmembrane region" description="Helical" evidence="14">
    <location>
        <begin position="107"/>
        <end position="128"/>
    </location>
</feature>
<keyword evidence="12 17" id="KW-0129">CBS domain</keyword>
<dbReference type="Pfam" id="PF02163">
    <property type="entry name" value="Peptidase_M50"/>
    <property type="match status" value="1"/>
</dbReference>
<comment type="similarity">
    <text evidence="2 14">Belongs to the peptidase M50B family.</text>
</comment>
<dbReference type="EMBL" id="SFBH01000118">
    <property type="protein sequence ID" value="TRU33468.1"/>
    <property type="molecule type" value="Genomic_DNA"/>
</dbReference>
<keyword evidence="3 14" id="KW-1003">Cell membrane</keyword>
<dbReference type="InterPro" id="IPR016483">
    <property type="entry name" value="UCP006404_Pept_M50_CBS"/>
</dbReference>